<sequence>MPALSFQPILDAALADYRRQVEIDIATHPIADRLRTYSSPDDILKVLEDKAGQFKDFRDGNRKLLNWLSPVVHVVHTLSAVLGASVTLVPFDPAKAVFAGVDVLIAAATGVSSSYDALVELFECLANFLKRLRIYTDLPLTPEMTEISVKIMVELLSVLALATKQIKQGRFKKFAKKLLGESEIEAILRRLDRLTQEEGRMTMTQTLEVVCRLVNNVKVVIDDGKVSVDGIWKALDMMQQIANDINKIKRSLSINSTMVSCGAKASHR</sequence>
<evidence type="ECO:0000313" key="3">
    <source>
        <dbReference type="Proteomes" id="UP001201163"/>
    </source>
</evidence>
<name>A0AAD4L7T0_9AGAM</name>
<dbReference type="Proteomes" id="UP001201163">
    <property type="component" value="Unassembled WGS sequence"/>
</dbReference>
<proteinExistence type="predicted"/>
<keyword evidence="3" id="KW-1185">Reference proteome</keyword>
<protein>
    <recommendedName>
        <fullName evidence="1">Fungal STAND N-terminal Goodbye domain-containing protein</fullName>
    </recommendedName>
</protein>
<dbReference type="AlphaFoldDB" id="A0AAD4L7T0"/>
<reference evidence="2" key="1">
    <citation type="submission" date="2022-01" db="EMBL/GenBank/DDBJ databases">
        <title>Comparative genomics reveals a dynamic genome evolution in the ectomycorrhizal milk-cap (Lactarius) mushrooms.</title>
        <authorList>
            <consortium name="DOE Joint Genome Institute"/>
            <person name="Lebreton A."/>
            <person name="Tang N."/>
            <person name="Kuo A."/>
            <person name="LaButti K."/>
            <person name="Drula E."/>
            <person name="Barry K."/>
            <person name="Clum A."/>
            <person name="Lipzen A."/>
            <person name="Mousain D."/>
            <person name="Ng V."/>
            <person name="Wang R."/>
            <person name="Wang X."/>
            <person name="Dai Y."/>
            <person name="Henrissat B."/>
            <person name="Grigoriev I.V."/>
            <person name="Guerin-Laguette A."/>
            <person name="Yu F."/>
            <person name="Martin F.M."/>
        </authorList>
    </citation>
    <scope>NUCLEOTIDE SEQUENCE</scope>
    <source>
        <strain evidence="2">QP</strain>
    </source>
</reference>
<feature type="domain" description="Fungal STAND N-terminal Goodbye" evidence="1">
    <location>
        <begin position="12"/>
        <end position="135"/>
    </location>
</feature>
<accession>A0AAD4L7T0</accession>
<dbReference type="EMBL" id="JAKELL010000219">
    <property type="protein sequence ID" value="KAH8978513.1"/>
    <property type="molecule type" value="Genomic_DNA"/>
</dbReference>
<evidence type="ECO:0000313" key="2">
    <source>
        <dbReference type="EMBL" id="KAH8978513.1"/>
    </source>
</evidence>
<dbReference type="Pfam" id="PF17109">
    <property type="entry name" value="Goodbye"/>
    <property type="match status" value="1"/>
</dbReference>
<organism evidence="2 3">
    <name type="scientific">Lactarius akahatsu</name>
    <dbReference type="NCBI Taxonomy" id="416441"/>
    <lineage>
        <taxon>Eukaryota</taxon>
        <taxon>Fungi</taxon>
        <taxon>Dikarya</taxon>
        <taxon>Basidiomycota</taxon>
        <taxon>Agaricomycotina</taxon>
        <taxon>Agaricomycetes</taxon>
        <taxon>Russulales</taxon>
        <taxon>Russulaceae</taxon>
        <taxon>Lactarius</taxon>
    </lineage>
</organism>
<evidence type="ECO:0000259" key="1">
    <source>
        <dbReference type="Pfam" id="PF17109"/>
    </source>
</evidence>
<gene>
    <name evidence="2" type="ORF">EDB92DRAFT_558002</name>
</gene>
<dbReference type="InterPro" id="IPR031350">
    <property type="entry name" value="Goodbye_dom"/>
</dbReference>
<comment type="caution">
    <text evidence="2">The sequence shown here is derived from an EMBL/GenBank/DDBJ whole genome shotgun (WGS) entry which is preliminary data.</text>
</comment>